<proteinExistence type="predicted"/>
<accession>A8ZMF6</accession>
<dbReference type="InterPro" id="IPR028939">
    <property type="entry name" value="P5C_Rdtase_cat_N"/>
</dbReference>
<keyword evidence="1" id="KW-0560">Oxidoreductase</keyword>
<gene>
    <name evidence="3" type="ordered locus">AM1_C0057</name>
</gene>
<feature type="domain" description="Pyrroline-5-carboxylate reductase catalytic N-terminal" evidence="2">
    <location>
        <begin position="2"/>
        <end position="91"/>
    </location>
</feature>
<dbReference type="OrthoDB" id="9786864at2"/>
<name>A8ZMF6_ACAM1</name>
<evidence type="ECO:0000259" key="2">
    <source>
        <dbReference type="Pfam" id="PF03807"/>
    </source>
</evidence>
<dbReference type="EMBL" id="CP000840">
    <property type="protein sequence ID" value="ABW32367.1"/>
    <property type="molecule type" value="Genomic_DNA"/>
</dbReference>
<keyword evidence="4" id="KW-1185">Reference proteome</keyword>
<keyword evidence="3" id="KW-0614">Plasmid</keyword>
<reference evidence="3 4" key="1">
    <citation type="journal article" date="2008" name="Proc. Natl. Acad. Sci. U.S.A.">
        <title>Niche adaptation and genome expansion in the chlorophyll d-producing cyanobacterium Acaryochloris marina.</title>
        <authorList>
            <person name="Swingley W.D."/>
            <person name="Chen M."/>
            <person name="Cheung P.C."/>
            <person name="Conrad A.L."/>
            <person name="Dejesa L.C."/>
            <person name="Hao J."/>
            <person name="Honchak B.M."/>
            <person name="Karbach L.E."/>
            <person name="Kurdoglu A."/>
            <person name="Lahiri S."/>
            <person name="Mastrian S.D."/>
            <person name="Miyashita H."/>
            <person name="Page L."/>
            <person name="Ramakrishna P."/>
            <person name="Satoh S."/>
            <person name="Sattley W.M."/>
            <person name="Shimada Y."/>
            <person name="Taylor H.L."/>
            <person name="Tomo T."/>
            <person name="Tsuchiya T."/>
            <person name="Wang Z.T."/>
            <person name="Raymond J."/>
            <person name="Mimuro M."/>
            <person name="Blankenship R.E."/>
            <person name="Touchman J.W."/>
        </authorList>
    </citation>
    <scope>NUCLEOTIDE SEQUENCE [LARGE SCALE GENOMIC DNA]</scope>
    <source>
        <strain evidence="4">MBIC 11017</strain>
        <plasmid evidence="4">Plasmid pREB3</plasmid>
    </source>
</reference>
<dbReference type="HOGENOM" id="CLU_076368_2_1_3"/>
<dbReference type="InterPro" id="IPR051267">
    <property type="entry name" value="STEAP_metalloreductase"/>
</dbReference>
<dbReference type="Gene3D" id="3.40.50.720">
    <property type="entry name" value="NAD(P)-binding Rossmann-like Domain"/>
    <property type="match status" value="1"/>
</dbReference>
<dbReference type="InterPro" id="IPR036291">
    <property type="entry name" value="NAD(P)-bd_dom_sf"/>
</dbReference>
<evidence type="ECO:0000313" key="4">
    <source>
        <dbReference type="Proteomes" id="UP000000268"/>
    </source>
</evidence>
<sequence length="221" mass="24119">MKIGIINAGNIGRTLAKSWHEAGHQLKLAKAGDQTKLEHFLETIGGVKGTAREAAEFGDVALFSVYWPNLDATLAEVGDLADKIIIDTMNPLNVTEQFEHYHDLEFMQSNSTSEELQKRLPKARVVKAFSTMPSTVLDANEWANNPVKPAVFVAGDDEQAKEVVMQLARDAGFEPFDAGALATSRNIEQVGILLHHIGTHQFGGDYGRLAPTILQARELAA</sequence>
<dbReference type="Pfam" id="PF03807">
    <property type="entry name" value="F420_oxidored"/>
    <property type="match status" value="1"/>
</dbReference>
<dbReference type="GO" id="GO:0016491">
    <property type="term" value="F:oxidoreductase activity"/>
    <property type="evidence" value="ECO:0007669"/>
    <property type="project" value="UniProtKB-KW"/>
</dbReference>
<evidence type="ECO:0000313" key="3">
    <source>
        <dbReference type="EMBL" id="ABW32367.1"/>
    </source>
</evidence>
<protein>
    <submittedName>
        <fullName evidence="3">NADP oxidoreductase, coenzyme f420-dependent</fullName>
    </submittedName>
</protein>
<dbReference type="Proteomes" id="UP000000268">
    <property type="component" value="Plasmid pREB3"/>
</dbReference>
<dbReference type="PANTHER" id="PTHR14239">
    <property type="entry name" value="DUDULIN-RELATED"/>
    <property type="match status" value="1"/>
</dbReference>
<dbReference type="KEGG" id="amr:AM1_C0057"/>
<dbReference type="AlphaFoldDB" id="A8ZMF6"/>
<dbReference type="SUPFAM" id="SSF51735">
    <property type="entry name" value="NAD(P)-binding Rossmann-fold domains"/>
    <property type="match status" value="1"/>
</dbReference>
<organism evidence="3 4">
    <name type="scientific">Acaryochloris marina (strain MBIC 11017)</name>
    <dbReference type="NCBI Taxonomy" id="329726"/>
    <lineage>
        <taxon>Bacteria</taxon>
        <taxon>Bacillati</taxon>
        <taxon>Cyanobacteriota</taxon>
        <taxon>Cyanophyceae</taxon>
        <taxon>Acaryochloridales</taxon>
        <taxon>Acaryochloridaceae</taxon>
        <taxon>Acaryochloris</taxon>
    </lineage>
</organism>
<geneLocation type="plasmid" evidence="3 4">
    <name>pREB3</name>
</geneLocation>
<evidence type="ECO:0000256" key="1">
    <source>
        <dbReference type="ARBA" id="ARBA00023002"/>
    </source>
</evidence>